<feature type="domain" description="RNA polymerase N-terminal" evidence="9">
    <location>
        <begin position="298"/>
        <end position="580"/>
    </location>
</feature>
<dbReference type="PANTHER" id="PTHR19376">
    <property type="entry name" value="DNA-DIRECTED RNA POLYMERASE"/>
    <property type="match status" value="1"/>
</dbReference>
<dbReference type="HAMAP" id="MF_01322">
    <property type="entry name" value="RNApol_bact_RpoC"/>
    <property type="match status" value="1"/>
</dbReference>
<evidence type="ECO:0000313" key="10">
    <source>
        <dbReference type="EMBL" id="OIO16206.1"/>
    </source>
</evidence>
<keyword evidence="4 7" id="KW-0479">Metal-binding</keyword>
<dbReference type="Gene3D" id="1.10.132.30">
    <property type="match status" value="1"/>
</dbReference>
<dbReference type="SMART" id="SM00663">
    <property type="entry name" value="RPOLA_N"/>
    <property type="match status" value="1"/>
</dbReference>
<dbReference type="PANTHER" id="PTHR19376:SF54">
    <property type="entry name" value="DNA-DIRECTED RNA POLYMERASE SUBUNIT BETA"/>
    <property type="match status" value="1"/>
</dbReference>
<feature type="binding site" evidence="7">
    <location>
        <position position="83"/>
    </location>
    <ligand>
        <name>Zn(2+)</name>
        <dbReference type="ChEBI" id="CHEBI:29105"/>
        <label>1</label>
    </ligand>
</feature>
<sequence>MQQEFQKKPLDFDSIRLKVASPDIIHGWSFGEVLKPETINYRTQKPEKDGLFCERIFGPTKDWECYCGKYKRIRYKGIICDKCGVEVTRSLVRRERMGHIDLVVPVSHIWFLRGIPSKLGIVLDLPAQSLEKVIYFADYIILKVDEDLKQNTLAQIQDEYKIKKKRIEGDFANRIRQNKEMNNENRESVIKKLNDDKAVELKELISAFETAKRELAEIKKYRIIPESLYQDWSLKYGHIFEVGIGAESIRKLLEEVDIEETIKKTENKILRASGGTYKKLAKRLKVLKNLLKNGIRPEWMILKTVPVIPPDLRPMVQLDGGRFATSDLNDLYRRVINRNNRLKKLIDLNAPEVICRNEKRMLQEAVDALIDNSARHGKTVTASTGQKRMLKSLADILKGKQGRFRQNLLGKRVDYSGRSVIIVGPHLKFGECGLPKRMALELFRPFIIAELIKKEYVHNVRSANRFIESAKDEVWDILEKITQKSYVYLNRAPTLHRLGIQAFRPILIEGKAIQLHPLVCPPFNADFDGDQMAVHVPLTDGAKKEASTIAFSANNILKPATGDPAVTPAQDFVLGCYFLTSVFDKIDDDKVRQFSSISEARQAYDNCIIKLHDRIKVRIDKKIVVTSTGRFIFNSIVPKKLGFINEVVDKTGLKNLSKQVMEIYGMNEAVEFLDNIKDLSMKYITQSGISWGMDDLPKLPEKHNVFVKTEEMASQVEDQYEQGFLTNDERHTKVVELWIEAKDKIVDLCKEKLPKDGPVFFMMNSGARGSWGQTTQMMGMRGLMANPNGETIELPVKASLKEGMDVLEYFITTHGARKGLSDTALRTANAGYLTRRLIDVAQEVIISENDCGDKQGVEIINTDLTDFIRQIKGRVVLEDVKDKNGKIIVKNNEIVGEEAVRKIEKDNNFKKLKIRSVFQCQAKRGLCAKCYGWDLGQNKLVEKGVAAGIIAAQSIGEPGTQLTMRTFHTGGVAGGSDMTQGLPRVEEIFEARPVKKPAFISPIDGRIELNFNEETKEKIVKIIGREIKREKIFVWAKYIKNFKKKDGSKVKKGDLLIEKPRRIKAPFDCVIKFEQVTEYLYVIWIVEEKEVEISIVIPRGREIWVEDGDLVWKGEQLTEGSINLQELYSLKGQRAVQDYIIREIQYVYSSQGQPLNSKHIEVVVKQMFSKILIEEPGETMFSPGEIVDKYDLYDENLKAEKEGLQPAYGASILLGITKSSLSTQSFLAAASFQETTRVLIDAAITGKVDHLRGLKENVIIGRLIPCGTGFKEKK</sequence>
<comment type="catalytic activity">
    <reaction evidence="6 7 8">
        <text>RNA(n) + a ribonucleoside 5'-triphosphate = RNA(n+1) + diphosphate</text>
        <dbReference type="Rhea" id="RHEA:21248"/>
        <dbReference type="Rhea" id="RHEA-COMP:14527"/>
        <dbReference type="Rhea" id="RHEA-COMP:17342"/>
        <dbReference type="ChEBI" id="CHEBI:33019"/>
        <dbReference type="ChEBI" id="CHEBI:61557"/>
        <dbReference type="ChEBI" id="CHEBI:140395"/>
        <dbReference type="EC" id="2.7.7.6"/>
    </reaction>
</comment>
<keyword evidence="5 7" id="KW-0804">Transcription</keyword>
<comment type="cofactor">
    <cofactor evidence="7">
        <name>Zn(2+)</name>
        <dbReference type="ChEBI" id="CHEBI:29105"/>
    </cofactor>
    <text evidence="7">Binds 2 Zn(2+) ions per subunit.</text>
</comment>
<feature type="binding site" evidence="7">
    <location>
        <position position="528"/>
    </location>
    <ligand>
        <name>Mg(2+)</name>
        <dbReference type="ChEBI" id="CHEBI:18420"/>
    </ligand>
</feature>
<evidence type="ECO:0000256" key="8">
    <source>
        <dbReference type="RuleBase" id="RU004279"/>
    </source>
</evidence>
<dbReference type="Pfam" id="PF04997">
    <property type="entry name" value="RNA_pol_Rpb1_1"/>
    <property type="match status" value="1"/>
</dbReference>
<dbReference type="InterPro" id="IPR007083">
    <property type="entry name" value="RNA_pol_Rpb1_4"/>
</dbReference>
<dbReference type="Pfam" id="PF04998">
    <property type="entry name" value="RNA_pol_Rpb1_5"/>
    <property type="match status" value="1"/>
</dbReference>
<dbReference type="Gene3D" id="1.10.150.390">
    <property type="match status" value="1"/>
</dbReference>
<dbReference type="InterPro" id="IPR007080">
    <property type="entry name" value="RNA_pol_Rpb1_1"/>
</dbReference>
<dbReference type="Gene3D" id="2.40.40.20">
    <property type="match status" value="1"/>
</dbReference>
<feature type="binding site" evidence="7">
    <location>
        <position position="851"/>
    </location>
    <ligand>
        <name>Zn(2+)</name>
        <dbReference type="ChEBI" id="CHEBI:29105"/>
        <label>2</label>
    </ligand>
</feature>
<feature type="binding site" evidence="7">
    <location>
        <position position="920"/>
    </location>
    <ligand>
        <name>Zn(2+)</name>
        <dbReference type="ChEBI" id="CHEBI:29105"/>
        <label>2</label>
    </ligand>
</feature>
<dbReference type="InterPro" id="IPR012754">
    <property type="entry name" value="DNA-dir_RpoC_beta_prime_bact"/>
</dbReference>
<dbReference type="InterPro" id="IPR038120">
    <property type="entry name" value="Rpb1_funnel_sf"/>
</dbReference>
<feature type="binding site" evidence="7">
    <location>
        <position position="526"/>
    </location>
    <ligand>
        <name>Mg(2+)</name>
        <dbReference type="ChEBI" id="CHEBI:18420"/>
    </ligand>
</feature>
<dbReference type="Proteomes" id="UP000182465">
    <property type="component" value="Unassembled WGS sequence"/>
</dbReference>
<dbReference type="InterPro" id="IPR000722">
    <property type="entry name" value="RNA_pol_asu"/>
</dbReference>
<dbReference type="GO" id="GO:0006351">
    <property type="term" value="P:DNA-templated transcription"/>
    <property type="evidence" value="ECO:0007669"/>
    <property type="project" value="UniProtKB-UniRule"/>
</dbReference>
<dbReference type="InterPro" id="IPR007066">
    <property type="entry name" value="RNA_pol_Rpb1_3"/>
</dbReference>
<keyword evidence="7" id="KW-0862">Zinc</keyword>
<dbReference type="CDD" id="cd01609">
    <property type="entry name" value="RNAP_beta'_N"/>
    <property type="match status" value="1"/>
</dbReference>
<evidence type="ECO:0000256" key="4">
    <source>
        <dbReference type="ARBA" id="ARBA00022723"/>
    </source>
</evidence>
<dbReference type="Pfam" id="PF05000">
    <property type="entry name" value="RNA_pol_Rpb1_4"/>
    <property type="match status" value="1"/>
</dbReference>
<dbReference type="EC" id="2.7.7.6" evidence="7"/>
<dbReference type="GO" id="GO:0008270">
    <property type="term" value="F:zinc ion binding"/>
    <property type="evidence" value="ECO:0007669"/>
    <property type="project" value="UniProtKB-UniRule"/>
</dbReference>
<dbReference type="GO" id="GO:0000428">
    <property type="term" value="C:DNA-directed RNA polymerase complex"/>
    <property type="evidence" value="ECO:0007669"/>
    <property type="project" value="UniProtKB-KW"/>
</dbReference>
<dbReference type="Pfam" id="PF04983">
    <property type="entry name" value="RNA_pol_Rpb1_3"/>
    <property type="match status" value="1"/>
</dbReference>
<feature type="binding site" evidence="7">
    <location>
        <position position="67"/>
    </location>
    <ligand>
        <name>Zn(2+)</name>
        <dbReference type="ChEBI" id="CHEBI:29105"/>
        <label>1</label>
    </ligand>
</feature>
<dbReference type="SUPFAM" id="SSF64484">
    <property type="entry name" value="beta and beta-prime subunits of DNA dependent RNA-polymerase"/>
    <property type="match status" value="1"/>
</dbReference>
<dbReference type="InterPro" id="IPR007081">
    <property type="entry name" value="RNA_pol_Rpb1_5"/>
</dbReference>
<dbReference type="NCBIfam" id="TIGR02386">
    <property type="entry name" value="rpoC_TIGR"/>
    <property type="match status" value="1"/>
</dbReference>
<feature type="binding site" evidence="7">
    <location>
        <position position="530"/>
    </location>
    <ligand>
        <name>Mg(2+)</name>
        <dbReference type="ChEBI" id="CHEBI:18420"/>
    </ligand>
</feature>
<dbReference type="Gene3D" id="4.10.860.120">
    <property type="entry name" value="RNA polymerase II, clamp domain"/>
    <property type="match status" value="1"/>
</dbReference>
<evidence type="ECO:0000256" key="7">
    <source>
        <dbReference type="HAMAP-Rule" id="MF_01322"/>
    </source>
</evidence>
<proteinExistence type="inferred from homology"/>
<feature type="binding site" evidence="7">
    <location>
        <position position="927"/>
    </location>
    <ligand>
        <name>Zn(2+)</name>
        <dbReference type="ChEBI" id="CHEBI:29105"/>
        <label>2</label>
    </ligand>
</feature>
<keyword evidence="7" id="KW-0460">Magnesium</keyword>
<evidence type="ECO:0000256" key="2">
    <source>
        <dbReference type="ARBA" id="ARBA00022679"/>
    </source>
</evidence>
<feature type="binding site" evidence="7">
    <location>
        <position position="930"/>
    </location>
    <ligand>
        <name>Zn(2+)</name>
        <dbReference type="ChEBI" id="CHEBI:29105"/>
        <label>2</label>
    </ligand>
</feature>
<dbReference type="AlphaFoldDB" id="A0A1J4U0N5"/>
<protein>
    <recommendedName>
        <fullName evidence="7">DNA-directed RNA polymerase subunit beta'</fullName>
        <shortName evidence="7">RNAP subunit beta'</shortName>
        <ecNumber evidence="7">2.7.7.6</ecNumber>
    </recommendedName>
    <alternativeName>
        <fullName evidence="7">RNA polymerase subunit beta'</fullName>
    </alternativeName>
    <alternativeName>
        <fullName evidence="7">Transcriptase subunit beta'</fullName>
    </alternativeName>
</protein>
<dbReference type="Gene3D" id="1.10.40.90">
    <property type="match status" value="1"/>
</dbReference>
<evidence type="ECO:0000256" key="5">
    <source>
        <dbReference type="ARBA" id="ARBA00023163"/>
    </source>
</evidence>
<dbReference type="GO" id="GO:0003899">
    <property type="term" value="F:DNA-directed RNA polymerase activity"/>
    <property type="evidence" value="ECO:0007669"/>
    <property type="project" value="UniProtKB-UniRule"/>
</dbReference>
<evidence type="ECO:0000256" key="1">
    <source>
        <dbReference type="ARBA" id="ARBA00022478"/>
    </source>
</evidence>
<dbReference type="Gene3D" id="1.10.1790.20">
    <property type="match status" value="1"/>
</dbReference>
<evidence type="ECO:0000256" key="6">
    <source>
        <dbReference type="ARBA" id="ARBA00048552"/>
    </source>
</evidence>
<dbReference type="InterPro" id="IPR006592">
    <property type="entry name" value="RNA_pol_N"/>
</dbReference>
<dbReference type="Gene3D" id="2.40.50.100">
    <property type="match status" value="2"/>
</dbReference>
<comment type="function">
    <text evidence="7 8">DNA-dependent RNA polymerase catalyzes the transcription of DNA into RNA using the four ribonucleoside triphosphates as substrates.</text>
</comment>
<organism evidence="10 11">
    <name type="scientific">Candidatus Kuenenbacteria bacterium CG1_02_38_13</name>
    <dbReference type="NCBI Taxonomy" id="1805235"/>
    <lineage>
        <taxon>Bacteria</taxon>
        <taxon>Candidatus Kueneniibacteriota</taxon>
    </lineage>
</organism>
<reference evidence="10 11" key="1">
    <citation type="journal article" date="2016" name="Environ. Microbiol.">
        <title>Genomic resolution of a cold subsurface aquifer community provides metabolic insights for novel microbes adapted to high CO concentrations.</title>
        <authorList>
            <person name="Probst A.J."/>
            <person name="Castelle C.J."/>
            <person name="Singh A."/>
            <person name="Brown C.T."/>
            <person name="Anantharaman K."/>
            <person name="Sharon I."/>
            <person name="Hug L.A."/>
            <person name="Burstein D."/>
            <person name="Emerson J.B."/>
            <person name="Thomas B.C."/>
            <person name="Banfield J.F."/>
        </authorList>
    </citation>
    <scope>NUCLEOTIDE SEQUENCE [LARGE SCALE GENOMIC DNA]</scope>
    <source>
        <strain evidence="10">CG1_02_38_13</strain>
    </source>
</reference>
<keyword evidence="3 7" id="KW-0548">Nucleotidyltransferase</keyword>
<feature type="binding site" evidence="7">
    <location>
        <position position="80"/>
    </location>
    <ligand>
        <name>Zn(2+)</name>
        <dbReference type="ChEBI" id="CHEBI:29105"/>
        <label>1</label>
    </ligand>
</feature>
<dbReference type="InterPro" id="IPR045867">
    <property type="entry name" value="DNA-dir_RpoC_beta_prime"/>
</dbReference>
<dbReference type="CDD" id="cd02655">
    <property type="entry name" value="RNAP_beta'_C"/>
    <property type="match status" value="1"/>
</dbReference>
<dbReference type="Pfam" id="PF00623">
    <property type="entry name" value="RNA_pol_Rpb1_2"/>
    <property type="match status" value="1"/>
</dbReference>
<keyword evidence="1 7" id="KW-0240">DNA-directed RNA polymerase</keyword>
<comment type="caution">
    <text evidence="10">The sequence shown here is derived from an EMBL/GenBank/DDBJ whole genome shotgun (WGS) entry which is preliminary data.</text>
</comment>
<comment type="subunit">
    <text evidence="7">The RNAP catalytic core consists of 2 alpha, 1 beta, 1 beta' and 1 omega subunit. When a sigma factor is associated with the core the holoenzyme is formed, which can initiate transcription.</text>
</comment>
<comment type="similarity">
    <text evidence="7 8">Belongs to the RNA polymerase beta' chain family.</text>
</comment>
<dbReference type="GO" id="GO:0000287">
    <property type="term" value="F:magnesium ion binding"/>
    <property type="evidence" value="ECO:0007669"/>
    <property type="project" value="UniProtKB-UniRule"/>
</dbReference>
<dbReference type="EMBL" id="MNVB01000066">
    <property type="protein sequence ID" value="OIO16206.1"/>
    <property type="molecule type" value="Genomic_DNA"/>
</dbReference>
<name>A0A1J4U0N5_9BACT</name>
<dbReference type="Gene3D" id="1.10.274.100">
    <property type="entry name" value="RNA polymerase Rpb1, domain 3"/>
    <property type="match status" value="2"/>
</dbReference>
<evidence type="ECO:0000313" key="11">
    <source>
        <dbReference type="Proteomes" id="UP000182465"/>
    </source>
</evidence>
<dbReference type="InterPro" id="IPR042102">
    <property type="entry name" value="RNA_pol_Rpb1_3_sf"/>
</dbReference>
<gene>
    <name evidence="7" type="primary">rpoC</name>
    <name evidence="10" type="ORF">AUJ29_03085</name>
</gene>
<evidence type="ECO:0000256" key="3">
    <source>
        <dbReference type="ARBA" id="ARBA00022695"/>
    </source>
</evidence>
<keyword evidence="2 7" id="KW-0808">Transferase</keyword>
<comment type="cofactor">
    <cofactor evidence="7">
        <name>Mg(2+)</name>
        <dbReference type="ChEBI" id="CHEBI:18420"/>
    </cofactor>
    <text evidence="7">Binds 1 Mg(2+) ion per subunit.</text>
</comment>
<accession>A0A1J4U0N5</accession>
<dbReference type="InterPro" id="IPR044893">
    <property type="entry name" value="RNA_pol_Rpb1_clamp_domain"/>
</dbReference>
<feature type="binding site" evidence="7">
    <location>
        <position position="65"/>
    </location>
    <ligand>
        <name>Zn(2+)</name>
        <dbReference type="ChEBI" id="CHEBI:29105"/>
        <label>1</label>
    </ligand>
</feature>
<evidence type="ECO:0000259" key="9">
    <source>
        <dbReference type="SMART" id="SM00663"/>
    </source>
</evidence>
<dbReference type="GO" id="GO:0003677">
    <property type="term" value="F:DNA binding"/>
    <property type="evidence" value="ECO:0007669"/>
    <property type="project" value="UniProtKB-UniRule"/>
</dbReference>